<reference evidence="2" key="1">
    <citation type="submission" date="2020-03" db="EMBL/GenBank/DDBJ databases">
        <title>A high-quality chromosome-level genome assembly of a woody plant with both climbing and erect habits, Rhamnella rubrinervis.</title>
        <authorList>
            <person name="Lu Z."/>
            <person name="Yang Y."/>
            <person name="Zhu X."/>
            <person name="Sun Y."/>
        </authorList>
    </citation>
    <scope>NUCLEOTIDE SEQUENCE</scope>
    <source>
        <strain evidence="2">BYM</strain>
        <tissue evidence="2">Leaf</tissue>
    </source>
</reference>
<protein>
    <recommendedName>
        <fullName evidence="4">Retrotransposon gag domain-containing protein</fullName>
    </recommendedName>
</protein>
<evidence type="ECO:0000313" key="3">
    <source>
        <dbReference type="Proteomes" id="UP000796880"/>
    </source>
</evidence>
<keyword evidence="3" id="KW-1185">Reference proteome</keyword>
<accession>A0A8K0GW60</accession>
<evidence type="ECO:0008006" key="4">
    <source>
        <dbReference type="Google" id="ProtNLM"/>
    </source>
</evidence>
<dbReference type="AlphaFoldDB" id="A0A8K0GW60"/>
<dbReference type="OrthoDB" id="1433902at2759"/>
<feature type="region of interest" description="Disordered" evidence="1">
    <location>
        <begin position="112"/>
        <end position="143"/>
    </location>
</feature>
<gene>
    <name evidence="2" type="ORF">FNV43_RR19040</name>
</gene>
<evidence type="ECO:0000313" key="2">
    <source>
        <dbReference type="EMBL" id="KAF3440754.1"/>
    </source>
</evidence>
<sequence>MMETSISKRPRLSLELTSFHYDIVAKLHQAEVTAESSSYKPHQRPGKKVMVQGEASHRGTACTPTSSSRVECKEIREFEDALQQELEWKKLEVAISFSRFTTAIPLPNKRIPCVVETSPEEEEDPKEEEDPEEEKEDPEEFPADFKRFHPPVFKGSTNALVVEDWIRDLEKTFTLIECTESQKVAYDMDSIQGVVSQEVLPYSKTGQENLSLVEYERKFDEFSRYAPHLMDTEECKTRHFEKGLRAELYNAIIVLHLPTYAEVL</sequence>
<organism evidence="2 3">
    <name type="scientific">Rhamnella rubrinervis</name>
    <dbReference type="NCBI Taxonomy" id="2594499"/>
    <lineage>
        <taxon>Eukaryota</taxon>
        <taxon>Viridiplantae</taxon>
        <taxon>Streptophyta</taxon>
        <taxon>Embryophyta</taxon>
        <taxon>Tracheophyta</taxon>
        <taxon>Spermatophyta</taxon>
        <taxon>Magnoliopsida</taxon>
        <taxon>eudicotyledons</taxon>
        <taxon>Gunneridae</taxon>
        <taxon>Pentapetalae</taxon>
        <taxon>rosids</taxon>
        <taxon>fabids</taxon>
        <taxon>Rosales</taxon>
        <taxon>Rhamnaceae</taxon>
        <taxon>rhamnoid group</taxon>
        <taxon>Rhamneae</taxon>
        <taxon>Rhamnella</taxon>
    </lineage>
</organism>
<evidence type="ECO:0000256" key="1">
    <source>
        <dbReference type="SAM" id="MobiDB-lite"/>
    </source>
</evidence>
<name>A0A8K0GW60_9ROSA</name>
<proteinExistence type="predicted"/>
<feature type="compositionally biased region" description="Acidic residues" evidence="1">
    <location>
        <begin position="118"/>
        <end position="142"/>
    </location>
</feature>
<dbReference type="Proteomes" id="UP000796880">
    <property type="component" value="Unassembled WGS sequence"/>
</dbReference>
<comment type="caution">
    <text evidence="2">The sequence shown here is derived from an EMBL/GenBank/DDBJ whole genome shotgun (WGS) entry which is preliminary data.</text>
</comment>
<dbReference type="EMBL" id="VOIH02000008">
    <property type="protein sequence ID" value="KAF3440754.1"/>
    <property type="molecule type" value="Genomic_DNA"/>
</dbReference>